<dbReference type="NCBIfam" id="TIGR00422">
    <property type="entry name" value="valS"/>
    <property type="match status" value="1"/>
</dbReference>
<dbReference type="PANTHER" id="PTHR11946:SF109">
    <property type="entry name" value="VALINE--TRNA LIGASE"/>
    <property type="match status" value="1"/>
</dbReference>
<accession>A0A6J1WI42</accession>
<dbReference type="InParanoid" id="A0A6J1WI42"/>
<evidence type="ECO:0000256" key="3">
    <source>
        <dbReference type="ARBA" id="ARBA00022598"/>
    </source>
</evidence>
<evidence type="ECO:0000256" key="8">
    <source>
        <dbReference type="ARBA" id="ARBA00029936"/>
    </source>
</evidence>
<keyword evidence="5 9" id="KW-0067">ATP-binding</keyword>
<dbReference type="SUPFAM" id="SSF52374">
    <property type="entry name" value="Nucleotidylyl transferase"/>
    <property type="match status" value="1"/>
</dbReference>
<dbReference type="InterPro" id="IPR009080">
    <property type="entry name" value="tRNAsynth_Ia_anticodon-bd"/>
</dbReference>
<dbReference type="InterPro" id="IPR002300">
    <property type="entry name" value="aa-tRNA-synth_Ia"/>
</dbReference>
<dbReference type="CDD" id="cd00817">
    <property type="entry name" value="ValRS_core"/>
    <property type="match status" value="1"/>
</dbReference>
<comment type="similarity">
    <text evidence="1 9">Belongs to the class-I aminoacyl-tRNA synthetase family.</text>
</comment>
<reference evidence="13" key="1">
    <citation type="submission" date="2025-08" db="UniProtKB">
        <authorList>
            <consortium name="RefSeq"/>
        </authorList>
    </citation>
    <scope>IDENTIFICATION</scope>
    <source>
        <tissue evidence="13">Whole larvae</tissue>
    </source>
</reference>
<dbReference type="Pfam" id="PF08264">
    <property type="entry name" value="Anticodon_1"/>
    <property type="match status" value="1"/>
</dbReference>
<dbReference type="Gene3D" id="1.10.730.10">
    <property type="entry name" value="Isoleucyl-tRNA Synthetase, Domain 1"/>
    <property type="match status" value="1"/>
</dbReference>
<dbReference type="Gene3D" id="3.90.740.10">
    <property type="entry name" value="Valyl/Leucyl/Isoleucyl-tRNA synthetase, editing domain"/>
    <property type="match status" value="1"/>
</dbReference>
<feature type="domain" description="Methionyl/Valyl/Leucyl/Isoleucyl-tRNA synthetase anticodon-binding" evidence="11">
    <location>
        <begin position="708"/>
        <end position="861"/>
    </location>
</feature>
<dbReference type="PRINTS" id="PR00986">
    <property type="entry name" value="TRNASYNTHVAL"/>
</dbReference>
<dbReference type="InterPro" id="IPR009008">
    <property type="entry name" value="Val/Leu/Ile-tRNA-synth_edit"/>
</dbReference>
<dbReference type="AlphaFoldDB" id="A0A6J1WI42"/>
<evidence type="ECO:0000256" key="5">
    <source>
        <dbReference type="ARBA" id="ARBA00022840"/>
    </source>
</evidence>
<dbReference type="Proteomes" id="UP001652740">
    <property type="component" value="Unplaced"/>
</dbReference>
<evidence type="ECO:0000256" key="7">
    <source>
        <dbReference type="ARBA" id="ARBA00023146"/>
    </source>
</evidence>
<dbReference type="SUPFAM" id="SSF47323">
    <property type="entry name" value="Anticodon-binding domain of a subclass of class I aminoacyl-tRNA synthetases"/>
    <property type="match status" value="1"/>
</dbReference>
<dbReference type="Pfam" id="PF00133">
    <property type="entry name" value="tRNA-synt_1"/>
    <property type="match status" value="1"/>
</dbReference>
<keyword evidence="6 9" id="KW-0648">Protein biosynthesis</keyword>
<dbReference type="InterPro" id="IPR033705">
    <property type="entry name" value="Anticodon_Ia_Val"/>
</dbReference>
<dbReference type="GO" id="GO:0002161">
    <property type="term" value="F:aminoacyl-tRNA deacylase activity"/>
    <property type="evidence" value="ECO:0007669"/>
    <property type="project" value="InterPro"/>
</dbReference>
<evidence type="ECO:0000259" key="10">
    <source>
        <dbReference type="Pfam" id="PF00133"/>
    </source>
</evidence>
<feature type="domain" description="Aminoacyl-tRNA synthetase class Ia" evidence="10">
    <location>
        <begin position="47"/>
        <end position="656"/>
    </location>
</feature>
<evidence type="ECO:0000256" key="4">
    <source>
        <dbReference type="ARBA" id="ARBA00022741"/>
    </source>
</evidence>
<dbReference type="PROSITE" id="PS00178">
    <property type="entry name" value="AA_TRNA_LIGASE_I"/>
    <property type="match status" value="1"/>
</dbReference>
<dbReference type="KEGG" id="gmw:113513864"/>
<evidence type="ECO:0000259" key="11">
    <source>
        <dbReference type="Pfam" id="PF08264"/>
    </source>
</evidence>
<dbReference type="GO" id="GO:0005829">
    <property type="term" value="C:cytosol"/>
    <property type="evidence" value="ECO:0007669"/>
    <property type="project" value="TreeGrafter"/>
</dbReference>
<dbReference type="RefSeq" id="XP_026753649.2">
    <property type="nucleotide sequence ID" value="XM_026897848.3"/>
</dbReference>
<dbReference type="InterPro" id="IPR014729">
    <property type="entry name" value="Rossmann-like_a/b/a_fold"/>
</dbReference>
<keyword evidence="12" id="KW-1185">Reference proteome</keyword>
<evidence type="ECO:0000256" key="6">
    <source>
        <dbReference type="ARBA" id="ARBA00022917"/>
    </source>
</evidence>
<keyword evidence="4 9" id="KW-0547">Nucleotide-binding</keyword>
<protein>
    <recommendedName>
        <fullName evidence="2">valine--tRNA ligase</fullName>
        <ecNumber evidence="2">6.1.1.9</ecNumber>
    </recommendedName>
    <alternativeName>
        <fullName evidence="8">Valyl-tRNA synthetase</fullName>
    </alternativeName>
</protein>
<dbReference type="SUPFAM" id="SSF50677">
    <property type="entry name" value="ValRS/IleRS/LeuRS editing domain"/>
    <property type="match status" value="1"/>
</dbReference>
<gene>
    <name evidence="13" type="primary">LOC113513864</name>
</gene>
<name>A0A6J1WI42_GALME</name>
<proteinExistence type="inferred from homology"/>
<evidence type="ECO:0000313" key="13">
    <source>
        <dbReference type="RefSeq" id="XP_026753649.2"/>
    </source>
</evidence>
<evidence type="ECO:0000256" key="1">
    <source>
        <dbReference type="ARBA" id="ARBA00005594"/>
    </source>
</evidence>
<dbReference type="FunCoup" id="A0A6J1WI42">
    <property type="interactions" value="39"/>
</dbReference>
<organism evidence="12 13">
    <name type="scientific">Galleria mellonella</name>
    <name type="common">Greater wax moth</name>
    <dbReference type="NCBI Taxonomy" id="7137"/>
    <lineage>
        <taxon>Eukaryota</taxon>
        <taxon>Metazoa</taxon>
        <taxon>Ecdysozoa</taxon>
        <taxon>Arthropoda</taxon>
        <taxon>Hexapoda</taxon>
        <taxon>Insecta</taxon>
        <taxon>Pterygota</taxon>
        <taxon>Neoptera</taxon>
        <taxon>Endopterygota</taxon>
        <taxon>Lepidoptera</taxon>
        <taxon>Glossata</taxon>
        <taxon>Ditrysia</taxon>
        <taxon>Pyraloidea</taxon>
        <taxon>Pyralidae</taxon>
        <taxon>Galleriinae</taxon>
        <taxon>Galleria</taxon>
    </lineage>
</organism>
<dbReference type="CDD" id="cd07962">
    <property type="entry name" value="Anticodon_Ia_Val"/>
    <property type="match status" value="1"/>
</dbReference>
<evidence type="ECO:0000313" key="12">
    <source>
        <dbReference type="Proteomes" id="UP001652740"/>
    </source>
</evidence>
<dbReference type="PANTHER" id="PTHR11946">
    <property type="entry name" value="VALYL-TRNA SYNTHETASES"/>
    <property type="match status" value="1"/>
</dbReference>
<evidence type="ECO:0000256" key="9">
    <source>
        <dbReference type="RuleBase" id="RU363035"/>
    </source>
</evidence>
<evidence type="ECO:0000256" key="2">
    <source>
        <dbReference type="ARBA" id="ARBA00013169"/>
    </source>
</evidence>
<dbReference type="GeneID" id="113513864"/>
<dbReference type="GO" id="GO:0006438">
    <property type="term" value="P:valyl-tRNA aminoacylation"/>
    <property type="evidence" value="ECO:0007669"/>
    <property type="project" value="InterPro"/>
</dbReference>
<dbReference type="InterPro" id="IPR013155">
    <property type="entry name" value="M/V/L/I-tRNA-synth_anticd-bd"/>
</dbReference>
<dbReference type="GO" id="GO:0004832">
    <property type="term" value="F:valine-tRNA ligase activity"/>
    <property type="evidence" value="ECO:0007669"/>
    <property type="project" value="UniProtKB-EC"/>
</dbReference>
<dbReference type="GO" id="GO:0005524">
    <property type="term" value="F:ATP binding"/>
    <property type="evidence" value="ECO:0007669"/>
    <property type="project" value="UniProtKB-KW"/>
</dbReference>
<dbReference type="Gene3D" id="3.40.50.620">
    <property type="entry name" value="HUPs"/>
    <property type="match status" value="2"/>
</dbReference>
<dbReference type="InterPro" id="IPR002303">
    <property type="entry name" value="Valyl-tRNA_ligase"/>
</dbReference>
<sequence length="987" mass="113616">MLSVYRNYVVSHRNVNWRFICGSTSIVLKENLPATAYKPELVERNKYKKWEESDLFTPENSSRKPIFSMVLPPPNVTGKLHLGHALACTVQDVIVRRQRSLGHNVLWLPGTDHAGIATQGVVEKYLKSTQNINRHEIGRENFVKEVWKWKEKYGNTIYDQLRTLGVSLDWSRQTFTMDTKHTNAVNTAFIRLFQKGLIYRKKALVNWCNALKSTVSDIEVDNISINEPKDIVLPGYDKPVKFGLIYNFAYKIYDSNEEIVVSTTMPETMLGDTAIAIHPSDNRYKHLVGKKAVHPFRENTIPIIADDFVDMDFGTGAVKITPAHSKVDYDIGKHHHLPLLQVIGEDGRIINSGKFDKLHRYECRQVLVQTLDNLGLLKQVNPHQMTLPTCSRTGDVIEYLPKEQWFLSCSQLNEKASEYVKNGKLRIEPEKFIKTWLHWTSDDRDWCISRQLWWGHQIPAYKCSVEKDVIWIAASDEAAAKIQASKYLRTLPDSIVTERDTDVLDTWFSSGIYPFASLGWPDHHENEDYKRFYPLSLMATGHDILGFWVNRMVILGLELTGKLPFSNVLLHGIICDTKGAKMSKSKGNVIDPIDIINGISMEKLKEKAEDMHKQGVLTKDEVKKALDYHKTNFSGAKGIPECGVDALRFTLLSQDIKSHFVSFDVYQCHANKLFCNKIWQSIKYMQLSYAKLKVYEGSITQEDLTHFDKWILSRLSNMVEIVNRSMDAYDFHLATKALRTFIYNEFCDIYLEATKPGFDDNVKMGYAHAHTLSAVLNTSLRSLAPFMVYITDELIPKIPAFENNIIYNFNDATCKYLEFPKTEDFEIWKNESLEKQTNRLLGAINLVRELKGLYNISNKSKPSISVKTLDESLVNDIENIKPVVLHLTRCSDLVYKKDHNKNYVRGILDKDTELFIEIVGDNIENTILSARNRLEKKIKKIEESLSKLEEKCSSTHYLNTVPEWTQILDREKLLTKKQELQHLQRLI</sequence>
<dbReference type="InterPro" id="IPR001412">
    <property type="entry name" value="aa-tRNA-synth_I_CS"/>
</dbReference>
<keyword evidence="7 9" id="KW-0030">Aminoacyl-tRNA synthetase</keyword>
<dbReference type="NCBIfam" id="NF004349">
    <property type="entry name" value="PRK05729.1"/>
    <property type="match status" value="1"/>
</dbReference>
<keyword evidence="3 9" id="KW-0436">Ligase</keyword>
<dbReference type="EC" id="6.1.1.9" evidence="2"/>